<dbReference type="InterPro" id="IPR019786">
    <property type="entry name" value="Zinc_finger_PHD-type_CS"/>
</dbReference>
<dbReference type="InterPro" id="IPR011011">
    <property type="entry name" value="Znf_FYVE_PHD"/>
</dbReference>
<evidence type="ECO:0000256" key="2">
    <source>
        <dbReference type="ARBA" id="ARBA00022771"/>
    </source>
</evidence>
<organism evidence="7 8">
    <name type="scientific">Priapulus caudatus</name>
    <name type="common">Priapulid worm</name>
    <dbReference type="NCBI Taxonomy" id="37621"/>
    <lineage>
        <taxon>Eukaryota</taxon>
        <taxon>Metazoa</taxon>
        <taxon>Ecdysozoa</taxon>
        <taxon>Scalidophora</taxon>
        <taxon>Priapulida</taxon>
        <taxon>Priapulimorpha</taxon>
        <taxon>Priapulimorphida</taxon>
        <taxon>Priapulidae</taxon>
        <taxon>Priapulus</taxon>
    </lineage>
</organism>
<dbReference type="PANTHER" id="PTHR12618:SF20">
    <property type="entry name" value="PHD AND RING FINGER DOMAIN-CONTAINING PROTEIN 1"/>
    <property type="match status" value="1"/>
</dbReference>
<dbReference type="InterPro" id="IPR019787">
    <property type="entry name" value="Znf_PHD-finger"/>
</dbReference>
<evidence type="ECO:0000256" key="5">
    <source>
        <dbReference type="SAM" id="MobiDB-lite"/>
    </source>
</evidence>
<dbReference type="GeneID" id="106811591"/>
<evidence type="ECO:0000259" key="6">
    <source>
        <dbReference type="PROSITE" id="PS50016"/>
    </source>
</evidence>
<proteinExistence type="predicted"/>
<dbReference type="PROSITE" id="PS50016">
    <property type="entry name" value="ZF_PHD_2"/>
    <property type="match status" value="1"/>
</dbReference>
<gene>
    <name evidence="8" type="primary">LOC106811591</name>
</gene>
<dbReference type="SUPFAM" id="SSF57903">
    <property type="entry name" value="FYVE/PHD zinc finger"/>
    <property type="match status" value="1"/>
</dbReference>
<dbReference type="Proteomes" id="UP000695022">
    <property type="component" value="Unplaced"/>
</dbReference>
<feature type="compositionally biased region" description="Low complexity" evidence="5">
    <location>
        <begin position="156"/>
        <end position="169"/>
    </location>
</feature>
<dbReference type="Gene3D" id="3.30.40.10">
    <property type="entry name" value="Zinc/RING finger domain, C3HC4 (zinc finger)"/>
    <property type="match status" value="1"/>
</dbReference>
<dbReference type="SMART" id="SM00249">
    <property type="entry name" value="PHD"/>
    <property type="match status" value="1"/>
</dbReference>
<evidence type="ECO:0000256" key="4">
    <source>
        <dbReference type="PROSITE-ProRule" id="PRU00146"/>
    </source>
</evidence>
<reference evidence="8" key="1">
    <citation type="submission" date="2025-08" db="UniProtKB">
        <authorList>
            <consortium name="RefSeq"/>
        </authorList>
    </citation>
    <scope>IDENTIFICATION</scope>
</reference>
<dbReference type="InterPro" id="IPR047157">
    <property type="entry name" value="PHRF1/Atg35"/>
</dbReference>
<feature type="domain" description="PHD-type" evidence="6">
    <location>
        <begin position="13"/>
        <end position="63"/>
    </location>
</feature>
<dbReference type="PANTHER" id="PTHR12618">
    <property type="entry name" value="PHD AND RING FINGER DOMAIN-CONTAINING PROTEIN 1"/>
    <property type="match status" value="1"/>
</dbReference>
<dbReference type="Pfam" id="PF00628">
    <property type="entry name" value="PHD"/>
    <property type="match status" value="1"/>
</dbReference>
<dbReference type="PROSITE" id="PS01359">
    <property type="entry name" value="ZF_PHD_1"/>
    <property type="match status" value="1"/>
</dbReference>
<dbReference type="InterPro" id="IPR001965">
    <property type="entry name" value="Znf_PHD"/>
</dbReference>
<feature type="compositionally biased region" description="Acidic residues" evidence="5">
    <location>
        <begin position="174"/>
        <end position="188"/>
    </location>
</feature>
<dbReference type="RefSeq" id="XP_014670768.1">
    <property type="nucleotide sequence ID" value="XM_014815282.1"/>
</dbReference>
<keyword evidence="1" id="KW-0479">Metal-binding</keyword>
<feature type="region of interest" description="Disordered" evidence="5">
    <location>
        <begin position="136"/>
        <end position="188"/>
    </location>
</feature>
<evidence type="ECO:0000313" key="8">
    <source>
        <dbReference type="RefSeq" id="XP_014670768.1"/>
    </source>
</evidence>
<name>A0ABM1EEZ7_PRICU</name>
<evidence type="ECO:0000313" key="7">
    <source>
        <dbReference type="Proteomes" id="UP000695022"/>
    </source>
</evidence>
<protein>
    <submittedName>
        <fullName evidence="8">Tyrosine-protein kinase BAZ1B-like</fullName>
    </submittedName>
</protein>
<evidence type="ECO:0000256" key="1">
    <source>
        <dbReference type="ARBA" id="ARBA00022723"/>
    </source>
</evidence>
<accession>A0ABM1EEZ7</accession>
<evidence type="ECO:0000256" key="3">
    <source>
        <dbReference type="ARBA" id="ARBA00022833"/>
    </source>
</evidence>
<keyword evidence="2 4" id="KW-0863">Zinc-finger</keyword>
<feature type="compositionally biased region" description="Polar residues" evidence="5">
    <location>
        <begin position="140"/>
        <end position="155"/>
    </location>
</feature>
<keyword evidence="7" id="KW-1185">Reference proteome</keyword>
<keyword evidence="3" id="KW-0862">Zinc</keyword>
<dbReference type="InterPro" id="IPR013083">
    <property type="entry name" value="Znf_RING/FYVE/PHD"/>
</dbReference>
<sequence>MSDIDWDEEDEDAVYCEACGAADREDRLLLCDACNLGYHLECLVPALEQVPTGDWFCHECVDACRVRSDRALDWTREDGRGESESEAGYAALRQCSVALRQCHTTGTTVRIDSSSSSSSNTSSCYVADSEEVESAGSRAASKSLSSDGDSTLTNASGDESSTPSTSSGRMSHDGEEEEEEEEEAEEEYILGRESLYRRRWRDFWVDTSSDSMVTMSLAWLHHVNKHSGIMCTAMVTMSLAW</sequence>